<protein>
    <submittedName>
        <fullName evidence="1">Uncharacterized protein</fullName>
    </submittedName>
</protein>
<evidence type="ECO:0000313" key="1">
    <source>
        <dbReference type="EMBL" id="AKB36377.1"/>
    </source>
</evidence>
<dbReference type="STRING" id="1434118.MSSAC_1787"/>
<dbReference type="Proteomes" id="UP000033123">
    <property type="component" value="Chromosome"/>
</dbReference>
<dbReference type="PATRIC" id="fig|1434118.4.peg.2276"/>
<name>A0A0E3PLV7_9EURY</name>
<gene>
    <name evidence="1" type="ORF">MSSAC_1787</name>
</gene>
<sequence length="170" mass="18946">MAVENRVDQGIPVGYSCRVCPCEGELNGKIRMLADFIEGCGGSVPLMRHTMESSMLRVRGNIKNQVPWTALASAWIPLEHKIHALPGRGSGNQPSALRIASKAFTSIFEIVEDVFILEMGKEQDYLKLSNYTFSGDISFQGTEKKRRLNRVNKNISEKVNLITPYFAAII</sequence>
<proteinExistence type="predicted"/>
<dbReference type="AlphaFoldDB" id="A0A0E3PLV7"/>
<organism evidence="1 2">
    <name type="scientific">Methanosarcina siciliae C2J</name>
    <dbReference type="NCBI Taxonomy" id="1434118"/>
    <lineage>
        <taxon>Archaea</taxon>
        <taxon>Methanobacteriati</taxon>
        <taxon>Methanobacteriota</taxon>
        <taxon>Stenosarchaea group</taxon>
        <taxon>Methanomicrobia</taxon>
        <taxon>Methanosarcinales</taxon>
        <taxon>Methanosarcinaceae</taxon>
        <taxon>Methanosarcina</taxon>
    </lineage>
</organism>
<dbReference type="HOGENOM" id="CLU_1567174_0_0_2"/>
<evidence type="ECO:0000313" key="2">
    <source>
        <dbReference type="Proteomes" id="UP000033123"/>
    </source>
</evidence>
<accession>A0A0E3PLV7</accession>
<dbReference type="EMBL" id="CP009508">
    <property type="protein sequence ID" value="AKB36377.1"/>
    <property type="molecule type" value="Genomic_DNA"/>
</dbReference>
<dbReference type="KEGG" id="msj:MSSAC_1787"/>
<dbReference type="RefSeq" id="WP_048181972.1">
    <property type="nucleotide sequence ID" value="NZ_CP009508.1"/>
</dbReference>
<reference evidence="1 2" key="1">
    <citation type="submission" date="2014-07" db="EMBL/GenBank/DDBJ databases">
        <title>Methanogenic archaea and the global carbon cycle.</title>
        <authorList>
            <person name="Henriksen J.R."/>
            <person name="Luke J."/>
            <person name="Reinhart S."/>
            <person name="Benedict M.N."/>
            <person name="Youngblut N.D."/>
            <person name="Metcalf M.E."/>
            <person name="Whitaker R.J."/>
            <person name="Metcalf W.W."/>
        </authorList>
    </citation>
    <scope>NUCLEOTIDE SEQUENCE [LARGE SCALE GENOMIC DNA]</scope>
    <source>
        <strain evidence="1 2">C2J</strain>
    </source>
</reference>
<dbReference type="GeneID" id="24871401"/>